<dbReference type="PANTHER" id="PTHR30472:SF37">
    <property type="entry name" value="FE(3+) DICITRATE TRANSPORT SYSTEM PERMEASE PROTEIN FECD-RELATED"/>
    <property type="match status" value="1"/>
</dbReference>
<feature type="transmembrane region" description="Helical" evidence="8">
    <location>
        <begin position="110"/>
        <end position="130"/>
    </location>
</feature>
<comment type="similarity">
    <text evidence="2">Belongs to the binding-protein-dependent transport system permease family. FecCD subfamily.</text>
</comment>
<evidence type="ECO:0000256" key="4">
    <source>
        <dbReference type="ARBA" id="ARBA00022475"/>
    </source>
</evidence>
<dbReference type="Proteomes" id="UP000000238">
    <property type="component" value="Chromosome"/>
</dbReference>
<keyword evidence="7 8" id="KW-0472">Membrane</keyword>
<evidence type="ECO:0000256" key="2">
    <source>
        <dbReference type="ARBA" id="ARBA00007935"/>
    </source>
</evidence>
<feature type="transmembrane region" description="Helical" evidence="8">
    <location>
        <begin position="137"/>
        <end position="162"/>
    </location>
</feature>
<feature type="transmembrane region" description="Helical" evidence="8">
    <location>
        <begin position="271"/>
        <end position="292"/>
    </location>
</feature>
<dbReference type="eggNOG" id="COG0609">
    <property type="taxonomic scope" value="Bacteria"/>
</dbReference>
<feature type="transmembrane region" description="Helical" evidence="8">
    <location>
        <begin position="443"/>
        <end position="462"/>
    </location>
</feature>
<keyword evidence="6 8" id="KW-1133">Transmembrane helix</keyword>
<protein>
    <submittedName>
        <fullName evidence="9">ABC-type Fe3+-siderophore transport system, permease component</fullName>
    </submittedName>
</protein>
<dbReference type="InterPro" id="IPR037294">
    <property type="entry name" value="ABC_BtuC-like"/>
</dbReference>
<dbReference type="OrthoDB" id="9811721at2"/>
<keyword evidence="10" id="KW-1185">Reference proteome</keyword>
<keyword evidence="4" id="KW-1003">Cell membrane</keyword>
<feature type="transmembrane region" description="Helical" evidence="8">
    <location>
        <begin position="52"/>
        <end position="72"/>
    </location>
</feature>
<dbReference type="Gene3D" id="1.10.3470.10">
    <property type="entry name" value="ABC transporter involved in vitamin B12 uptake, BtuC"/>
    <property type="match status" value="2"/>
</dbReference>
<comment type="subcellular location">
    <subcellularLocation>
        <location evidence="1">Cell membrane</location>
        <topology evidence="1">Multi-pass membrane protein</topology>
    </subcellularLocation>
</comment>
<dbReference type="GO" id="GO:0022857">
    <property type="term" value="F:transmembrane transporter activity"/>
    <property type="evidence" value="ECO:0007669"/>
    <property type="project" value="InterPro"/>
</dbReference>
<dbReference type="CDD" id="cd06550">
    <property type="entry name" value="TM_ABC_iron-siderophores_like"/>
    <property type="match status" value="2"/>
</dbReference>
<organism evidence="9 10">
    <name type="scientific">Hahella chejuensis (strain KCTC 2396)</name>
    <dbReference type="NCBI Taxonomy" id="349521"/>
    <lineage>
        <taxon>Bacteria</taxon>
        <taxon>Pseudomonadati</taxon>
        <taxon>Pseudomonadota</taxon>
        <taxon>Gammaproteobacteria</taxon>
        <taxon>Oceanospirillales</taxon>
        <taxon>Hahellaceae</taxon>
        <taxon>Hahella</taxon>
    </lineage>
</organism>
<dbReference type="PANTHER" id="PTHR30472">
    <property type="entry name" value="FERRIC ENTEROBACTIN TRANSPORT SYSTEM PERMEASE PROTEIN"/>
    <property type="match status" value="1"/>
</dbReference>
<dbReference type="STRING" id="349521.HCH_01394"/>
<evidence type="ECO:0000313" key="9">
    <source>
        <dbReference type="EMBL" id="ABC28257.1"/>
    </source>
</evidence>
<dbReference type="GO" id="GO:0033214">
    <property type="term" value="P:siderophore-iron import into cell"/>
    <property type="evidence" value="ECO:0007669"/>
    <property type="project" value="TreeGrafter"/>
</dbReference>
<feature type="transmembrane region" description="Helical" evidence="8">
    <location>
        <begin position="561"/>
        <end position="588"/>
    </location>
</feature>
<feature type="transmembrane region" description="Helical" evidence="8">
    <location>
        <begin position="223"/>
        <end position="251"/>
    </location>
</feature>
<reference evidence="9 10" key="1">
    <citation type="journal article" date="2005" name="Nucleic Acids Res.">
        <title>Genomic blueprint of Hahella chejuensis, a marine microbe producing an algicidal agent.</title>
        <authorList>
            <person name="Jeong H."/>
            <person name="Yim J.H."/>
            <person name="Lee C."/>
            <person name="Choi S.-H."/>
            <person name="Park Y.K."/>
            <person name="Yoon S.H."/>
            <person name="Hur C.-G."/>
            <person name="Kang H.-Y."/>
            <person name="Kim D."/>
            <person name="Lee H.H."/>
            <person name="Park K.H."/>
            <person name="Park S.-H."/>
            <person name="Park H.-S."/>
            <person name="Lee H.K."/>
            <person name="Oh T.K."/>
            <person name="Kim J.F."/>
        </authorList>
    </citation>
    <scope>NUCLEOTIDE SEQUENCE [LARGE SCALE GENOMIC DNA]</scope>
    <source>
        <strain evidence="9 10">KCTC 2396</strain>
    </source>
</reference>
<feature type="transmembrane region" description="Helical" evidence="8">
    <location>
        <begin position="84"/>
        <end position="104"/>
    </location>
</feature>
<feature type="transmembrane region" description="Helical" evidence="8">
    <location>
        <begin position="182"/>
        <end position="202"/>
    </location>
</feature>
<feature type="transmembrane region" description="Helical" evidence="8">
    <location>
        <begin position="600"/>
        <end position="617"/>
    </location>
</feature>
<evidence type="ECO:0000256" key="1">
    <source>
        <dbReference type="ARBA" id="ARBA00004651"/>
    </source>
</evidence>
<dbReference type="NCBIfam" id="NF007866">
    <property type="entry name" value="PRK10577.1-2"/>
    <property type="match status" value="1"/>
</dbReference>
<dbReference type="RefSeq" id="WP_011395330.1">
    <property type="nucleotide sequence ID" value="NC_007645.1"/>
</dbReference>
<evidence type="ECO:0000256" key="5">
    <source>
        <dbReference type="ARBA" id="ARBA00022692"/>
    </source>
</evidence>
<dbReference type="SUPFAM" id="SSF81345">
    <property type="entry name" value="ABC transporter involved in vitamin B12 uptake, BtuC"/>
    <property type="match status" value="2"/>
</dbReference>
<evidence type="ECO:0000256" key="8">
    <source>
        <dbReference type="SAM" id="Phobius"/>
    </source>
</evidence>
<accession>Q2SM67</accession>
<feature type="transmembrane region" description="Helical" evidence="8">
    <location>
        <begin position="339"/>
        <end position="362"/>
    </location>
</feature>
<dbReference type="AlphaFoldDB" id="Q2SM67"/>
<keyword evidence="5 8" id="KW-0812">Transmembrane</keyword>
<feature type="transmembrane region" description="Helical" evidence="8">
    <location>
        <begin position="299"/>
        <end position="319"/>
    </location>
</feature>
<evidence type="ECO:0000313" key="10">
    <source>
        <dbReference type="Proteomes" id="UP000000238"/>
    </source>
</evidence>
<dbReference type="EMBL" id="CP000155">
    <property type="protein sequence ID" value="ABC28257.1"/>
    <property type="molecule type" value="Genomic_DNA"/>
</dbReference>
<evidence type="ECO:0000256" key="6">
    <source>
        <dbReference type="ARBA" id="ARBA00022989"/>
    </source>
</evidence>
<sequence length="655" mass="68183">MRRYLITLALTPVLLFAYLQLNAPPSLSVQWTLISGGEAVEFEDFQFFYATLPRAVLALLVGGAMGLVGSLLQQTTQNRLLSPMTLGAASGSWLALVCASVWAPALMADYGAWIAMAGASLSVTLVLLIAGRGGLAGLPVVLAGMAVNILLGAAASAIVLLNDQYARDLFIWGAGDLTQTDWNWVIWLAPKLSIALLILLFAHRPLTLLRLGEAGARGRGMGVIATLALLLPAALWLVACSITAVGVISFIGLLTPNLARALGARRAGDELAYSLLLGGLLLLGTDAIPVLASQWTTDLVPSGAAAALIGAPGLIWFTPRKLSAADHSSLQLPAGVTRLSKAALILLALALPIMAVIALLWSPEGANAVTWRFGWPSDLVFSLRWPRIVTAAAAGGGMALAGVILQRLIRNPLASPDILGMSAGASLMLVLSVLLFGGSIYQAGPLIAFAGSLGVLLILLLLGRRHHYAPGVMVLTGISLAALIDALVRFALAKGSDSAYSILGWLAGSTYQTTATKALLLLAGVMILVVLCTACSRWLTLISAGDHIALARGLNVKRARLALLFLASLACALVTAVMGPVAFVGLLAPHMAAMLGARKAAQQLLLAIILGALLMVLSDWLGRTLLYPAQMPAGAIASLLGGGYFIYLLTRRRAA</sequence>
<feature type="transmembrane region" description="Helical" evidence="8">
    <location>
        <begin position="629"/>
        <end position="649"/>
    </location>
</feature>
<dbReference type="Pfam" id="PF01032">
    <property type="entry name" value="FecCD"/>
    <property type="match status" value="2"/>
</dbReference>
<feature type="transmembrane region" description="Helical" evidence="8">
    <location>
        <begin position="519"/>
        <end position="541"/>
    </location>
</feature>
<feature type="transmembrane region" description="Helical" evidence="8">
    <location>
        <begin position="388"/>
        <end position="406"/>
    </location>
</feature>
<dbReference type="HOGENOM" id="CLU_013016_7_3_6"/>
<feature type="transmembrane region" description="Helical" evidence="8">
    <location>
        <begin position="418"/>
        <end position="436"/>
    </location>
</feature>
<keyword evidence="3" id="KW-0813">Transport</keyword>
<dbReference type="GO" id="GO:0005886">
    <property type="term" value="C:plasma membrane"/>
    <property type="evidence" value="ECO:0007669"/>
    <property type="project" value="UniProtKB-SubCell"/>
</dbReference>
<dbReference type="KEGG" id="hch:HCH_01394"/>
<name>Q2SM67_HAHCH</name>
<gene>
    <name evidence="9" type="ordered locus">HCH_01394</name>
</gene>
<dbReference type="InterPro" id="IPR000522">
    <property type="entry name" value="ABC_transptr_permease_BtuC"/>
</dbReference>
<proteinExistence type="inferred from homology"/>
<evidence type="ECO:0000256" key="3">
    <source>
        <dbReference type="ARBA" id="ARBA00022448"/>
    </source>
</evidence>
<evidence type="ECO:0000256" key="7">
    <source>
        <dbReference type="ARBA" id="ARBA00023136"/>
    </source>
</evidence>